<accession>A0A1M6XRB0</accession>
<name>A0A1M6XRB0_9BACL</name>
<sequence length="104" mass="10192">MNFWGDVTRAFRETNHDAVSVASGIGAALNGGGKLYGSFKTASADGVFDAATIDGGASAVADVGAGVVAAAAPEAAIAAATGAVFGYGADFVDHLGQNLGWWGN</sequence>
<organism evidence="1 2">
    <name type="scientific">Alicyclobacillus tolerans</name>
    <dbReference type="NCBI Taxonomy" id="90970"/>
    <lineage>
        <taxon>Bacteria</taxon>
        <taxon>Bacillati</taxon>
        <taxon>Bacillota</taxon>
        <taxon>Bacilli</taxon>
        <taxon>Bacillales</taxon>
        <taxon>Alicyclobacillaceae</taxon>
        <taxon>Alicyclobacillus</taxon>
    </lineage>
</organism>
<evidence type="ECO:0000313" key="2">
    <source>
        <dbReference type="Proteomes" id="UP000184016"/>
    </source>
</evidence>
<keyword evidence="2" id="KW-1185">Reference proteome</keyword>
<reference evidence="2" key="1">
    <citation type="submission" date="2016-11" db="EMBL/GenBank/DDBJ databases">
        <authorList>
            <person name="Varghese N."/>
            <person name="Submissions S."/>
        </authorList>
    </citation>
    <scope>NUCLEOTIDE SEQUENCE [LARGE SCALE GENOMIC DNA]</scope>
    <source>
        <strain evidence="2">USBA-503</strain>
    </source>
</reference>
<dbReference type="EMBL" id="FRAF01000036">
    <property type="protein sequence ID" value="SHL08389.1"/>
    <property type="molecule type" value="Genomic_DNA"/>
</dbReference>
<dbReference type="Proteomes" id="UP000184016">
    <property type="component" value="Unassembled WGS sequence"/>
</dbReference>
<proteinExistence type="predicted"/>
<dbReference type="STRING" id="1830138.SAMN05443507_13617"/>
<protein>
    <submittedName>
        <fullName evidence="1">Uncharacterized protein</fullName>
    </submittedName>
</protein>
<dbReference type="RefSeq" id="WP_165612041.1">
    <property type="nucleotide sequence ID" value="NZ_FRAF01000036.1"/>
</dbReference>
<gene>
    <name evidence="1" type="ORF">SAMN05443507_13617</name>
</gene>
<evidence type="ECO:0000313" key="1">
    <source>
        <dbReference type="EMBL" id="SHL08389.1"/>
    </source>
</evidence>
<dbReference type="AlphaFoldDB" id="A0A1M6XRB0"/>